<sequence>MMGRRRLTGSKKGNMKSGRRWRTDVGNKYMRQVHAEVGKGNGYGFYSESAITFYLSNLPESLTGKELWFECLNLGHLVDAFIPSREIDPKVVLTFNSTIGAKKNLQNKDTWESIFINMFMWDGQIIPYERIAWVQVHGVPIQLWEGNTFDCIGQTLGKVVEQSNASYDDGNLVVDEIGVLMGNPFRISQKLNIEWKGRLFPVWIQELGSELYFIPVLTIFFRFLSCRITGMSPPLPSAPRAHFVKAPPRKRIKRKSNVSPDDCNQDQAVCNQDELSKVAKDMDPLGEDEDQFDSQGGC</sequence>
<proteinExistence type="predicted"/>
<reference evidence="2" key="1">
    <citation type="journal article" date="2022" name="Mol. Ecol. Resour.">
        <title>The genomes of chicory, endive, great burdock and yacon provide insights into Asteraceae palaeo-polyploidization history and plant inulin production.</title>
        <authorList>
            <person name="Fan W."/>
            <person name="Wang S."/>
            <person name="Wang H."/>
            <person name="Wang A."/>
            <person name="Jiang F."/>
            <person name="Liu H."/>
            <person name="Zhao H."/>
            <person name="Xu D."/>
            <person name="Zhang Y."/>
        </authorList>
    </citation>
    <scope>NUCLEOTIDE SEQUENCE [LARGE SCALE GENOMIC DNA]</scope>
    <source>
        <strain evidence="2">cv. Yunnan</strain>
    </source>
</reference>
<keyword evidence="2" id="KW-1185">Reference proteome</keyword>
<dbReference type="Proteomes" id="UP001056120">
    <property type="component" value="Linkage Group LG12"/>
</dbReference>
<organism evidence="1 2">
    <name type="scientific">Smallanthus sonchifolius</name>
    <dbReference type="NCBI Taxonomy" id="185202"/>
    <lineage>
        <taxon>Eukaryota</taxon>
        <taxon>Viridiplantae</taxon>
        <taxon>Streptophyta</taxon>
        <taxon>Embryophyta</taxon>
        <taxon>Tracheophyta</taxon>
        <taxon>Spermatophyta</taxon>
        <taxon>Magnoliopsida</taxon>
        <taxon>eudicotyledons</taxon>
        <taxon>Gunneridae</taxon>
        <taxon>Pentapetalae</taxon>
        <taxon>asterids</taxon>
        <taxon>campanulids</taxon>
        <taxon>Asterales</taxon>
        <taxon>Asteraceae</taxon>
        <taxon>Asteroideae</taxon>
        <taxon>Heliantheae alliance</taxon>
        <taxon>Millerieae</taxon>
        <taxon>Smallanthus</taxon>
    </lineage>
</organism>
<gene>
    <name evidence="1" type="ORF">L1987_38967</name>
</gene>
<comment type="caution">
    <text evidence="1">The sequence shown here is derived from an EMBL/GenBank/DDBJ whole genome shotgun (WGS) entry which is preliminary data.</text>
</comment>
<protein>
    <submittedName>
        <fullName evidence="1">Uncharacterized protein</fullName>
    </submittedName>
</protein>
<evidence type="ECO:0000313" key="2">
    <source>
        <dbReference type="Proteomes" id="UP001056120"/>
    </source>
</evidence>
<reference evidence="1 2" key="2">
    <citation type="journal article" date="2022" name="Mol. Ecol. Resour.">
        <title>The genomes of chicory, endive, great burdock and yacon provide insights into Asteraceae paleo-polyploidization history and plant inulin production.</title>
        <authorList>
            <person name="Fan W."/>
            <person name="Wang S."/>
            <person name="Wang H."/>
            <person name="Wang A."/>
            <person name="Jiang F."/>
            <person name="Liu H."/>
            <person name="Zhao H."/>
            <person name="Xu D."/>
            <person name="Zhang Y."/>
        </authorList>
    </citation>
    <scope>NUCLEOTIDE SEQUENCE [LARGE SCALE GENOMIC DNA]</scope>
    <source>
        <strain evidence="2">cv. Yunnan</strain>
        <tissue evidence="1">Leaves</tissue>
    </source>
</reference>
<dbReference type="EMBL" id="CM042029">
    <property type="protein sequence ID" value="KAI3796300.1"/>
    <property type="molecule type" value="Genomic_DNA"/>
</dbReference>
<evidence type="ECO:0000313" key="1">
    <source>
        <dbReference type="EMBL" id="KAI3796300.1"/>
    </source>
</evidence>
<name>A0ACB9HM20_9ASTR</name>
<accession>A0ACB9HM20</accession>